<dbReference type="InterPro" id="IPR002625">
    <property type="entry name" value="Smr_dom"/>
</dbReference>
<evidence type="ECO:0000256" key="1">
    <source>
        <dbReference type="SAM" id="MobiDB-lite"/>
    </source>
</evidence>
<feature type="compositionally biased region" description="Polar residues" evidence="1">
    <location>
        <begin position="325"/>
        <end position="342"/>
    </location>
</feature>
<dbReference type="InterPro" id="IPR052772">
    <property type="entry name" value="Endo/PolyKinase_Domain-Protein"/>
</dbReference>
<organism evidence="4 5">
    <name type="scientific">Orbilia brochopaga</name>
    <dbReference type="NCBI Taxonomy" id="3140254"/>
    <lineage>
        <taxon>Eukaryota</taxon>
        <taxon>Fungi</taxon>
        <taxon>Dikarya</taxon>
        <taxon>Ascomycota</taxon>
        <taxon>Pezizomycotina</taxon>
        <taxon>Orbiliomycetes</taxon>
        <taxon>Orbiliales</taxon>
        <taxon>Orbiliaceae</taxon>
        <taxon>Orbilia</taxon>
    </lineage>
</organism>
<gene>
    <name evidence="4" type="ORF">TWF696_003982</name>
</gene>
<reference evidence="4 5" key="1">
    <citation type="submission" date="2019-10" db="EMBL/GenBank/DDBJ databases">
        <authorList>
            <person name="Palmer J.M."/>
        </authorList>
    </citation>
    <scope>NUCLEOTIDE SEQUENCE [LARGE SCALE GENOMIC DNA]</scope>
    <source>
        <strain evidence="4 5">TWF696</strain>
    </source>
</reference>
<dbReference type="InterPro" id="IPR003892">
    <property type="entry name" value="CUE"/>
</dbReference>
<name>A0AAV9V739_9PEZI</name>
<dbReference type="Proteomes" id="UP001375240">
    <property type="component" value="Unassembled WGS sequence"/>
</dbReference>
<sequence>MTTAQDPSDPVGLLLKEYCPPLDSAIVLAISLDYDSVDDARAVLDSLKAETIVDEADGAATGDADHHSDWLSNVFSDEDTSATATTRTSTGSKSEHSSSSDGDDATIRPLALMFPHTSKYTLKHTLQKCSGDMDRAIDELLNLKFLDGEGEGLKGVDAFSEASMVHAKRNSKSGRKKGKKVSAAGNNTIWEDLEAAAATAGSAAGGTGEPSKWELMQSEISYLSSKLNLPLASVTSAYHRHGSLSATLVALIETFGEGDVVPEDASHLETISAIASKHPRLPQTHIVGLVKLCKDDIPSAFKFAELLNRRQLHKVALQSPPPQTPATRSQGVTSPITPTSPSDGWHAVVSPRKSTSAPASLPMSPTSPPSKKLSYKAATLAANDHAIARSEAYDKASAAYRRSKSDHLMGAVATYYAEEGKSHDTRLKAYNDMAAEALVAENSSEYTLDLHGVTVAQALKITNERVTSWWVRTNSTDDKALTPFHIITGIGSHSKNGESRIGPAVSKMLLKGNWKIEIRTGNIRVLGVQKPVAKKK</sequence>
<feature type="domain" description="CUE" evidence="3">
    <location>
        <begin position="102"/>
        <end position="145"/>
    </location>
</feature>
<protein>
    <recommendedName>
        <fullName evidence="6">Smr domain-containing protein</fullName>
    </recommendedName>
</protein>
<dbReference type="Pfam" id="PF08590">
    <property type="entry name" value="DUF1771"/>
    <property type="match status" value="1"/>
</dbReference>
<dbReference type="PROSITE" id="PS51140">
    <property type="entry name" value="CUE"/>
    <property type="match status" value="1"/>
</dbReference>
<dbReference type="Pfam" id="PF02845">
    <property type="entry name" value="CUE"/>
    <property type="match status" value="1"/>
</dbReference>
<dbReference type="InterPro" id="IPR013899">
    <property type="entry name" value="DUF1771"/>
</dbReference>
<feature type="compositionally biased region" description="Low complexity" evidence="1">
    <location>
        <begin position="81"/>
        <end position="92"/>
    </location>
</feature>
<feature type="region of interest" description="Disordered" evidence="1">
    <location>
        <begin position="81"/>
        <end position="106"/>
    </location>
</feature>
<evidence type="ECO:0008006" key="6">
    <source>
        <dbReference type="Google" id="ProtNLM"/>
    </source>
</evidence>
<dbReference type="InterPro" id="IPR036063">
    <property type="entry name" value="Smr_dom_sf"/>
</dbReference>
<evidence type="ECO:0000259" key="2">
    <source>
        <dbReference type="PROSITE" id="PS50828"/>
    </source>
</evidence>
<dbReference type="EMBL" id="JAVHNQ010000002">
    <property type="protein sequence ID" value="KAK6354850.1"/>
    <property type="molecule type" value="Genomic_DNA"/>
</dbReference>
<dbReference type="PANTHER" id="PTHR46535:SF1">
    <property type="entry name" value="NEDD4-BINDING PROTEIN 2"/>
    <property type="match status" value="1"/>
</dbReference>
<dbReference type="CDD" id="cd14279">
    <property type="entry name" value="CUE"/>
    <property type="match status" value="1"/>
</dbReference>
<dbReference type="GO" id="GO:0005634">
    <property type="term" value="C:nucleus"/>
    <property type="evidence" value="ECO:0007669"/>
    <property type="project" value="TreeGrafter"/>
</dbReference>
<accession>A0AAV9V739</accession>
<dbReference type="Gene3D" id="3.30.1370.110">
    <property type="match status" value="1"/>
</dbReference>
<feature type="region of interest" description="Disordered" evidence="1">
    <location>
        <begin position="316"/>
        <end position="372"/>
    </location>
</feature>
<comment type="caution">
    <text evidence="4">The sequence shown here is derived from an EMBL/GenBank/DDBJ whole genome shotgun (WGS) entry which is preliminary data.</text>
</comment>
<dbReference type="SUPFAM" id="SSF160443">
    <property type="entry name" value="SMR domain-like"/>
    <property type="match status" value="1"/>
</dbReference>
<evidence type="ECO:0000259" key="3">
    <source>
        <dbReference type="PROSITE" id="PS51140"/>
    </source>
</evidence>
<dbReference type="Gene3D" id="1.10.8.10">
    <property type="entry name" value="DNA helicase RuvA subunit, C-terminal domain"/>
    <property type="match status" value="1"/>
</dbReference>
<dbReference type="Pfam" id="PF26286">
    <property type="entry name" value="UBA_10"/>
    <property type="match status" value="1"/>
</dbReference>
<dbReference type="SUPFAM" id="SSF46934">
    <property type="entry name" value="UBA-like"/>
    <property type="match status" value="1"/>
</dbReference>
<evidence type="ECO:0000313" key="5">
    <source>
        <dbReference type="Proteomes" id="UP001375240"/>
    </source>
</evidence>
<evidence type="ECO:0000313" key="4">
    <source>
        <dbReference type="EMBL" id="KAK6354850.1"/>
    </source>
</evidence>
<dbReference type="GO" id="GO:0043130">
    <property type="term" value="F:ubiquitin binding"/>
    <property type="evidence" value="ECO:0007669"/>
    <property type="project" value="InterPro"/>
</dbReference>
<keyword evidence="5" id="KW-1185">Reference proteome</keyword>
<dbReference type="AlphaFoldDB" id="A0AAV9V739"/>
<dbReference type="PANTHER" id="PTHR46535">
    <property type="entry name" value="NEDD4-BINDING PROTEIN 2"/>
    <property type="match status" value="1"/>
</dbReference>
<dbReference type="PROSITE" id="PS50828">
    <property type="entry name" value="SMR"/>
    <property type="match status" value="1"/>
</dbReference>
<dbReference type="SMART" id="SM00463">
    <property type="entry name" value="SMR"/>
    <property type="match status" value="1"/>
</dbReference>
<dbReference type="InterPro" id="IPR058864">
    <property type="entry name" value="UBA_10"/>
</dbReference>
<dbReference type="InterPro" id="IPR009060">
    <property type="entry name" value="UBA-like_sf"/>
</dbReference>
<proteinExistence type="predicted"/>
<dbReference type="GO" id="GO:0004519">
    <property type="term" value="F:endonuclease activity"/>
    <property type="evidence" value="ECO:0007669"/>
    <property type="project" value="TreeGrafter"/>
</dbReference>
<dbReference type="SMART" id="SM01162">
    <property type="entry name" value="DUF1771"/>
    <property type="match status" value="1"/>
</dbReference>
<feature type="domain" description="Smr" evidence="2">
    <location>
        <begin position="448"/>
        <end position="528"/>
    </location>
</feature>